<evidence type="ECO:0000313" key="3">
    <source>
        <dbReference type="EMBL" id="NGN84107.1"/>
    </source>
</evidence>
<evidence type="ECO:0000313" key="4">
    <source>
        <dbReference type="Proteomes" id="UP000479226"/>
    </source>
</evidence>
<protein>
    <submittedName>
        <fullName evidence="3">SRPBCC domain-containing protein</fullName>
    </submittedName>
</protein>
<gene>
    <name evidence="3" type="ORF">G6N77_11635</name>
</gene>
<dbReference type="InterPro" id="IPR013538">
    <property type="entry name" value="ASHA1/2-like_C"/>
</dbReference>
<proteinExistence type="inferred from homology"/>
<sequence>MDKSMRISFVVDQTPQQAFSAINNVRGWWTGDIEGGTEKLGDEFTYRVPDIHYSKFRITELSPSSRVAWLVLDSQLTFAENKEEWTGTTVTFDVAEQDGRTLVTFTHEGLVPDFECYDRCESAWGGYINGNLKTLIGQQAQAWPAR</sequence>
<feature type="domain" description="Activator of Hsp90 ATPase homologue 1/2-like C-terminal" evidence="2">
    <location>
        <begin position="18"/>
        <end position="136"/>
    </location>
</feature>
<keyword evidence="4" id="KW-1185">Reference proteome</keyword>
<dbReference type="CDD" id="cd07814">
    <property type="entry name" value="SRPBCC_CalC_Aha1-like"/>
    <property type="match status" value="1"/>
</dbReference>
<dbReference type="RefSeq" id="WP_165182336.1">
    <property type="nucleotide sequence ID" value="NZ_JAAKZI010000019.1"/>
</dbReference>
<dbReference type="Pfam" id="PF08327">
    <property type="entry name" value="AHSA1"/>
    <property type="match status" value="1"/>
</dbReference>
<evidence type="ECO:0000259" key="2">
    <source>
        <dbReference type="Pfam" id="PF08327"/>
    </source>
</evidence>
<comment type="caution">
    <text evidence="3">The sequence shown here is derived from an EMBL/GenBank/DDBJ whole genome shotgun (WGS) entry which is preliminary data.</text>
</comment>
<comment type="similarity">
    <text evidence="1">Belongs to the AHA1 family.</text>
</comment>
<accession>A0ABX0DIR7</accession>
<organism evidence="3 4">
    <name type="scientific">Arthrobacter silviterrae</name>
    <dbReference type="NCBI Taxonomy" id="2026658"/>
    <lineage>
        <taxon>Bacteria</taxon>
        <taxon>Bacillati</taxon>
        <taxon>Actinomycetota</taxon>
        <taxon>Actinomycetes</taxon>
        <taxon>Micrococcales</taxon>
        <taxon>Micrococcaceae</taxon>
        <taxon>Arthrobacter</taxon>
    </lineage>
</organism>
<dbReference type="InterPro" id="IPR023393">
    <property type="entry name" value="START-like_dom_sf"/>
</dbReference>
<dbReference type="EMBL" id="JAAKZI010000019">
    <property type="protein sequence ID" value="NGN84107.1"/>
    <property type="molecule type" value="Genomic_DNA"/>
</dbReference>
<dbReference type="Gene3D" id="3.30.530.20">
    <property type="match status" value="1"/>
</dbReference>
<dbReference type="SUPFAM" id="SSF55961">
    <property type="entry name" value="Bet v1-like"/>
    <property type="match status" value="1"/>
</dbReference>
<evidence type="ECO:0000256" key="1">
    <source>
        <dbReference type="ARBA" id="ARBA00006817"/>
    </source>
</evidence>
<reference evidence="3 4" key="1">
    <citation type="submission" date="2020-02" db="EMBL/GenBank/DDBJ databases">
        <title>Genome sequence of the type strain DSM 27180 of Arthrobacter silviterrae.</title>
        <authorList>
            <person name="Gao J."/>
            <person name="Sun J."/>
        </authorList>
    </citation>
    <scope>NUCLEOTIDE SEQUENCE [LARGE SCALE GENOMIC DNA]</scope>
    <source>
        <strain evidence="3 4">DSM 27180</strain>
    </source>
</reference>
<dbReference type="Proteomes" id="UP000479226">
    <property type="component" value="Unassembled WGS sequence"/>
</dbReference>
<name>A0ABX0DIR7_9MICC</name>